<name>A0ABN4CBQ0_9CORY</name>
<keyword evidence="2" id="KW-1185">Reference proteome</keyword>
<dbReference type="EMBL" id="CP004350">
    <property type="protein sequence ID" value="AHI19765.1"/>
    <property type="molecule type" value="Genomic_DNA"/>
</dbReference>
<dbReference type="GeneID" id="82877339"/>
<proteinExistence type="predicted"/>
<evidence type="ECO:0000313" key="2">
    <source>
        <dbReference type="Proteomes" id="UP000019226"/>
    </source>
</evidence>
<dbReference type="RefSeq" id="WP_006821692.1">
    <property type="nucleotide sequence ID" value="NZ_CP004350.1"/>
</dbReference>
<dbReference type="Proteomes" id="UP000019226">
    <property type="component" value="Chromosome"/>
</dbReference>
<protein>
    <submittedName>
        <fullName evidence="1">Uncharacterized protein</fullName>
    </submittedName>
</protein>
<accession>A0ABN4CBQ0</accession>
<organism evidence="1 2">
    <name type="scientific">Corynebacterium casei LMG S-19264</name>
    <dbReference type="NCBI Taxonomy" id="1285583"/>
    <lineage>
        <taxon>Bacteria</taxon>
        <taxon>Bacillati</taxon>
        <taxon>Actinomycetota</taxon>
        <taxon>Actinomycetes</taxon>
        <taxon>Mycobacteriales</taxon>
        <taxon>Corynebacteriaceae</taxon>
        <taxon>Corynebacterium</taxon>
    </lineage>
</organism>
<gene>
    <name evidence="1" type="ORF">CCASEI_05945</name>
</gene>
<evidence type="ECO:0000313" key="1">
    <source>
        <dbReference type="EMBL" id="AHI19765.1"/>
    </source>
</evidence>
<reference evidence="2" key="1">
    <citation type="submission" date="2013-02" db="EMBL/GenBank/DDBJ databases">
        <title>The complete genome sequence of Corynebacterium casei LMG S-19264 (=DSM 44701).</title>
        <authorList>
            <person name="Ruckert C."/>
            <person name="Albersmeier A."/>
            <person name="Kalinowski J."/>
        </authorList>
    </citation>
    <scope>NUCLEOTIDE SEQUENCE [LARGE SCALE GENOMIC DNA]</scope>
    <source>
        <strain evidence="2">LMG S-19264</strain>
    </source>
</reference>
<sequence>MDISVDLSVLFYPSQWKEVLEELPRLSEQAGVVVDNIAVEVLYSACETDNVLVNEYWMRHGTAPAGAQVYRIIVNGSSTLPLNKCAAAVAEAFPAETTWYGTAEIGHTEFGLGTTLAWTKSP</sequence>